<organism evidence="1 2">
    <name type="scientific">Sorghum bicolor</name>
    <name type="common">Sorghum</name>
    <name type="synonym">Sorghum vulgare</name>
    <dbReference type="NCBI Taxonomy" id="4558"/>
    <lineage>
        <taxon>Eukaryota</taxon>
        <taxon>Viridiplantae</taxon>
        <taxon>Streptophyta</taxon>
        <taxon>Embryophyta</taxon>
        <taxon>Tracheophyta</taxon>
        <taxon>Spermatophyta</taxon>
        <taxon>Magnoliopsida</taxon>
        <taxon>Liliopsida</taxon>
        <taxon>Poales</taxon>
        <taxon>Poaceae</taxon>
        <taxon>PACMAD clade</taxon>
        <taxon>Panicoideae</taxon>
        <taxon>Andropogonodae</taxon>
        <taxon>Andropogoneae</taxon>
        <taxon>Sorghinae</taxon>
        <taxon>Sorghum</taxon>
    </lineage>
</organism>
<dbReference type="AlphaFoldDB" id="A0A1Z5RLL5"/>
<keyword evidence="2" id="KW-1185">Reference proteome</keyword>
<dbReference type="InParanoid" id="A0A1Z5RLL5"/>
<dbReference type="Gramene" id="OQU84634">
    <property type="protein sequence ID" value="OQU84634"/>
    <property type="gene ID" value="SORBI_3004G091401"/>
</dbReference>
<accession>A0A1Z5RLL5</accession>
<dbReference type="Proteomes" id="UP000000768">
    <property type="component" value="Chromosome 4"/>
</dbReference>
<protein>
    <submittedName>
        <fullName evidence="1">Uncharacterized protein</fullName>
    </submittedName>
</protein>
<sequence length="76" mass="8727">MVSQCISHRRRPLLLLPGQEARGGYFSYPTSRIEPRRRSKKEGVWASFWASGQGYGTSRWLIIVNQFILCIKNAIS</sequence>
<dbReference type="EMBL" id="CM000763">
    <property type="protein sequence ID" value="OQU84634.1"/>
    <property type="molecule type" value="Genomic_DNA"/>
</dbReference>
<proteinExistence type="predicted"/>
<reference evidence="2" key="2">
    <citation type="journal article" date="2018" name="Plant J.">
        <title>The Sorghum bicolor reference genome: improved assembly, gene annotations, a transcriptome atlas, and signatures of genome organization.</title>
        <authorList>
            <person name="McCormick R.F."/>
            <person name="Truong S.K."/>
            <person name="Sreedasyam A."/>
            <person name="Jenkins J."/>
            <person name="Shu S."/>
            <person name="Sims D."/>
            <person name="Kennedy M."/>
            <person name="Amirebrahimi M."/>
            <person name="Weers B.D."/>
            <person name="McKinley B."/>
            <person name="Mattison A."/>
            <person name="Morishige D.T."/>
            <person name="Grimwood J."/>
            <person name="Schmutz J."/>
            <person name="Mullet J.E."/>
        </authorList>
    </citation>
    <scope>NUCLEOTIDE SEQUENCE [LARGE SCALE GENOMIC DNA]</scope>
    <source>
        <strain evidence="2">cv. BTx623</strain>
    </source>
</reference>
<evidence type="ECO:0000313" key="1">
    <source>
        <dbReference type="EMBL" id="OQU84634.1"/>
    </source>
</evidence>
<gene>
    <name evidence="1" type="ORF">SORBI_3004G091401</name>
</gene>
<evidence type="ECO:0000313" key="2">
    <source>
        <dbReference type="Proteomes" id="UP000000768"/>
    </source>
</evidence>
<reference evidence="1 2" key="1">
    <citation type="journal article" date="2009" name="Nature">
        <title>The Sorghum bicolor genome and the diversification of grasses.</title>
        <authorList>
            <person name="Paterson A.H."/>
            <person name="Bowers J.E."/>
            <person name="Bruggmann R."/>
            <person name="Dubchak I."/>
            <person name="Grimwood J."/>
            <person name="Gundlach H."/>
            <person name="Haberer G."/>
            <person name="Hellsten U."/>
            <person name="Mitros T."/>
            <person name="Poliakov A."/>
            <person name="Schmutz J."/>
            <person name="Spannagl M."/>
            <person name="Tang H."/>
            <person name="Wang X."/>
            <person name="Wicker T."/>
            <person name="Bharti A.K."/>
            <person name="Chapman J."/>
            <person name="Feltus F.A."/>
            <person name="Gowik U."/>
            <person name="Grigoriev I.V."/>
            <person name="Lyons E."/>
            <person name="Maher C.A."/>
            <person name="Martis M."/>
            <person name="Narechania A."/>
            <person name="Otillar R.P."/>
            <person name="Penning B.W."/>
            <person name="Salamov A.A."/>
            <person name="Wang Y."/>
            <person name="Zhang L."/>
            <person name="Carpita N.C."/>
            <person name="Freeling M."/>
            <person name="Gingle A.R."/>
            <person name="Hash C.T."/>
            <person name="Keller B."/>
            <person name="Klein P."/>
            <person name="Kresovich S."/>
            <person name="McCann M.C."/>
            <person name="Ming R."/>
            <person name="Peterson D.G."/>
            <person name="Mehboob-ur-Rahman"/>
            <person name="Ware D."/>
            <person name="Westhoff P."/>
            <person name="Mayer K.F."/>
            <person name="Messing J."/>
            <person name="Rokhsar D.S."/>
        </authorList>
    </citation>
    <scope>NUCLEOTIDE SEQUENCE [LARGE SCALE GENOMIC DNA]</scope>
    <source>
        <strain evidence="2">cv. BTx623</strain>
    </source>
</reference>
<name>A0A1Z5RLL5_SORBI</name>